<evidence type="ECO:0000313" key="4">
    <source>
        <dbReference type="Proteomes" id="UP000515703"/>
    </source>
</evidence>
<dbReference type="Proteomes" id="UP000515703">
    <property type="component" value="Chromosome"/>
</dbReference>
<gene>
    <name evidence="3" type="ORF">bsdcttw_11760</name>
</gene>
<proteinExistence type="predicted"/>
<name>A0A7I8DMA0_9FIRM</name>
<feature type="transmembrane region" description="Helical" evidence="1">
    <location>
        <begin position="12"/>
        <end position="30"/>
    </location>
</feature>
<reference evidence="3 4" key="2">
    <citation type="submission" date="2020-08" db="EMBL/GenBank/DDBJ databases">
        <authorList>
            <person name="Ueki A."/>
            <person name="Tonouchi A."/>
        </authorList>
    </citation>
    <scope>NUCLEOTIDE SEQUENCE [LARGE SCALE GENOMIC DNA]</scope>
    <source>
        <strain evidence="3 4">CTTW</strain>
    </source>
</reference>
<keyword evidence="1" id="KW-0472">Membrane</keyword>
<organism evidence="3 4">
    <name type="scientific">Anaerocolumna chitinilytica</name>
    <dbReference type="NCBI Taxonomy" id="1727145"/>
    <lineage>
        <taxon>Bacteria</taxon>
        <taxon>Bacillati</taxon>
        <taxon>Bacillota</taxon>
        <taxon>Clostridia</taxon>
        <taxon>Lachnospirales</taxon>
        <taxon>Lachnospiraceae</taxon>
        <taxon>Anaerocolumna</taxon>
    </lineage>
</organism>
<keyword evidence="4" id="KW-1185">Reference proteome</keyword>
<protein>
    <recommendedName>
        <fullName evidence="2">KAP NTPase domain-containing protein</fullName>
    </recommendedName>
</protein>
<dbReference type="SUPFAM" id="SSF52540">
    <property type="entry name" value="P-loop containing nucleoside triphosphate hydrolases"/>
    <property type="match status" value="1"/>
</dbReference>
<sequence>MKSLLTWIQKWYYKVFYIGWLSLFILLLLFSFKWCRDILKGIIISFLGQEILEILYQAFQFLKPAINIMWIVLSFILICLYIMNNYKRKLYIKNIFKENIKDDLDNALFNYINSINMTAFLLNGNWGSGKSHRINEFMEKMNKCGSYRFYRISCFGLTNRSEILKEIKNVCEAEDKSINKKIVNISRSLPVIGELIYSLCKKDYELNNIQKRSIFIFDDLERISVINEEIFESIGTAKELINMYIADRFNIITGLLNELIEQYKMRVIIIANIDKIPPSIFQNQFIDKLSCQKFNLENKNLSILNLVQAQLESFNYTSNEHANIIKVILFNKINSLSYMWNETKIKNLRRLNYIIFSFISTVIKYDLFDDEDLCDNVLISIFLAHQKNRDTEKFIIGENPILFYNKMELYYGGRLEESTINNIMNKNDKKNKFRWCGNEISTEWLTGNQSTVNIEDLRNKISSFDNSFNDAYCNDIDLAIPKTLEEVVLYLIKVRESGINKVIELFKNDEIIFSSIIDRYEDIEYDLPSILRLLKPLYDNKLLDNVYLQACFSDYLKRLKDFSKLKSAHLGNLEPVFLTIINKRQETI</sequence>
<keyword evidence="1" id="KW-0812">Transmembrane</keyword>
<evidence type="ECO:0000256" key="1">
    <source>
        <dbReference type="SAM" id="Phobius"/>
    </source>
</evidence>
<dbReference type="Gene3D" id="3.40.50.300">
    <property type="entry name" value="P-loop containing nucleotide triphosphate hydrolases"/>
    <property type="match status" value="1"/>
</dbReference>
<dbReference type="InterPro" id="IPR011646">
    <property type="entry name" value="KAP_P-loop"/>
</dbReference>
<dbReference type="InterPro" id="IPR027417">
    <property type="entry name" value="P-loop_NTPase"/>
</dbReference>
<dbReference type="Pfam" id="PF07693">
    <property type="entry name" value="KAP_NTPase"/>
    <property type="match status" value="1"/>
</dbReference>
<dbReference type="KEGG" id="acht:bsdcttw_11760"/>
<feature type="domain" description="KAP NTPase" evidence="2">
    <location>
        <begin position="107"/>
        <end position="173"/>
    </location>
</feature>
<evidence type="ECO:0000259" key="2">
    <source>
        <dbReference type="Pfam" id="PF07693"/>
    </source>
</evidence>
<evidence type="ECO:0000313" key="3">
    <source>
        <dbReference type="EMBL" id="BCJ98135.1"/>
    </source>
</evidence>
<feature type="transmembrane region" description="Helical" evidence="1">
    <location>
        <begin position="65"/>
        <end position="83"/>
    </location>
</feature>
<dbReference type="RefSeq" id="WP_185258484.1">
    <property type="nucleotide sequence ID" value="NZ_AP023368.1"/>
</dbReference>
<dbReference type="EMBL" id="AP023368">
    <property type="protein sequence ID" value="BCJ98135.1"/>
    <property type="molecule type" value="Genomic_DNA"/>
</dbReference>
<accession>A0A7I8DMA0</accession>
<keyword evidence="1" id="KW-1133">Transmembrane helix</keyword>
<dbReference type="AlphaFoldDB" id="A0A7I8DMA0"/>
<reference evidence="3 4" key="1">
    <citation type="submission" date="2020-08" db="EMBL/GenBank/DDBJ databases">
        <title>Draft genome sequencing of an Anaerocolumna strain isolated from anoxic soil subjected to BSD treatment.</title>
        <authorList>
            <person name="Uek A."/>
            <person name="Tonouchi A."/>
        </authorList>
    </citation>
    <scope>NUCLEOTIDE SEQUENCE [LARGE SCALE GENOMIC DNA]</scope>
    <source>
        <strain evidence="3 4">CTTW</strain>
    </source>
</reference>